<dbReference type="CDD" id="cd09110">
    <property type="entry name" value="PLDc_CLS_1"/>
    <property type="match status" value="1"/>
</dbReference>
<dbReference type="SUPFAM" id="SSF56024">
    <property type="entry name" value="Phospholipase D/nuclease"/>
    <property type="match status" value="2"/>
</dbReference>
<protein>
    <submittedName>
        <fullName evidence="2">Phospholipase D-like domain-containing protein</fullName>
    </submittedName>
</protein>
<keyword evidence="3" id="KW-1185">Reference proteome</keyword>
<dbReference type="Proteomes" id="UP001501353">
    <property type="component" value="Unassembled WGS sequence"/>
</dbReference>
<dbReference type="InterPro" id="IPR001736">
    <property type="entry name" value="PLipase_D/transphosphatidylase"/>
</dbReference>
<dbReference type="Pfam" id="PF13091">
    <property type="entry name" value="PLDc_2"/>
    <property type="match status" value="2"/>
</dbReference>
<dbReference type="RefSeq" id="WP_344761121.1">
    <property type="nucleotide sequence ID" value="NZ_BAAAZE010000001.1"/>
</dbReference>
<dbReference type="PANTHER" id="PTHR21248">
    <property type="entry name" value="CARDIOLIPIN SYNTHASE"/>
    <property type="match status" value="1"/>
</dbReference>
<sequence length="441" mass="48155">MQRILRLSVVLRIVMTLAATLTMALLFVVLFEPGLAYKTQGPVPASDTRDFLNVLGSALEQAPLQPGQSTVFAQGAQFYNAELAQIRSARSVIDLEAFIFHDTPVGRRFLAALTERAKAGIRVRVVVDAVGSLPTPDHFFDGLRAAGGQVAWYQPFRWYTLKRWNNRTHRELLIIDGHTAFVGGAGIGSAWDTGDAPLPPWRDVMVQVDGATARGLQSVFAQSWLESHGEILIDSEIASNVPVADLPLVQLARLPVDTPVAMTVGSTPTGGRSTRARVLFQLMVGAARKDLLIASPYFVPDLSMRQALLAAAARGVRVRIITNGVHNNHPIARLASRRHYGELIAGGIAIHEYQPGMTHTKVMLVDGLWSVIGSTNFDNRSFGLNNEVNLAQRDVTLAHQLELVIGSYLGQSHTVSLEDWSRRSLAERVLASIGIALERQE</sequence>
<evidence type="ECO:0000313" key="2">
    <source>
        <dbReference type="EMBL" id="GAA4011171.1"/>
    </source>
</evidence>
<proteinExistence type="predicted"/>
<dbReference type="PROSITE" id="PS50035">
    <property type="entry name" value="PLD"/>
    <property type="match status" value="2"/>
</dbReference>
<feature type="domain" description="PLD phosphodiesterase" evidence="1">
    <location>
        <begin position="354"/>
        <end position="381"/>
    </location>
</feature>
<gene>
    <name evidence="2" type="ORF">GCM10022212_00030</name>
</gene>
<evidence type="ECO:0000259" key="1">
    <source>
        <dbReference type="PROSITE" id="PS50035"/>
    </source>
</evidence>
<reference evidence="3" key="1">
    <citation type="journal article" date="2019" name="Int. J. Syst. Evol. Microbiol.">
        <title>The Global Catalogue of Microorganisms (GCM) 10K type strain sequencing project: providing services to taxonomists for standard genome sequencing and annotation.</title>
        <authorList>
            <consortium name="The Broad Institute Genomics Platform"/>
            <consortium name="The Broad Institute Genome Sequencing Center for Infectious Disease"/>
            <person name="Wu L."/>
            <person name="Ma J."/>
        </authorList>
    </citation>
    <scope>NUCLEOTIDE SEQUENCE [LARGE SCALE GENOMIC DNA]</scope>
    <source>
        <strain evidence="3">JCM 16673</strain>
    </source>
</reference>
<evidence type="ECO:0000313" key="3">
    <source>
        <dbReference type="Proteomes" id="UP001501353"/>
    </source>
</evidence>
<dbReference type="Gene3D" id="3.30.870.10">
    <property type="entry name" value="Endonuclease Chain A"/>
    <property type="match status" value="2"/>
</dbReference>
<feature type="domain" description="PLD phosphodiesterase" evidence="1">
    <location>
        <begin position="164"/>
        <end position="191"/>
    </location>
</feature>
<name>A0ABP7SFQ8_9BURK</name>
<dbReference type="SMART" id="SM00155">
    <property type="entry name" value="PLDc"/>
    <property type="match status" value="2"/>
</dbReference>
<dbReference type="EMBL" id="BAAAZE010000001">
    <property type="protein sequence ID" value="GAA4011171.1"/>
    <property type="molecule type" value="Genomic_DNA"/>
</dbReference>
<accession>A0ABP7SFQ8</accession>
<dbReference type="PANTHER" id="PTHR21248:SF22">
    <property type="entry name" value="PHOSPHOLIPASE D"/>
    <property type="match status" value="1"/>
</dbReference>
<dbReference type="CDD" id="cd09159">
    <property type="entry name" value="PLDc_ybhO_like_2"/>
    <property type="match status" value="1"/>
</dbReference>
<organism evidence="2 3">
    <name type="scientific">Actimicrobium antarcticum</name>
    <dbReference type="NCBI Taxonomy" id="1051899"/>
    <lineage>
        <taxon>Bacteria</taxon>
        <taxon>Pseudomonadati</taxon>
        <taxon>Pseudomonadota</taxon>
        <taxon>Betaproteobacteria</taxon>
        <taxon>Burkholderiales</taxon>
        <taxon>Oxalobacteraceae</taxon>
        <taxon>Actimicrobium</taxon>
    </lineage>
</organism>
<dbReference type="InterPro" id="IPR025202">
    <property type="entry name" value="PLD-like_dom"/>
</dbReference>
<comment type="caution">
    <text evidence="2">The sequence shown here is derived from an EMBL/GenBank/DDBJ whole genome shotgun (WGS) entry which is preliminary data.</text>
</comment>